<reference evidence="2 3" key="1">
    <citation type="journal article" date="2011" name="Genome Biol. Evol.">
        <title>Integration of the genetic map and genome assembly of fugu facilitates insights into distinct features of genome evolution in teleosts and mammals.</title>
        <authorList>
            <person name="Kai W."/>
            <person name="Kikuchi K."/>
            <person name="Tohari S."/>
            <person name="Chew A.K."/>
            <person name="Tay A."/>
            <person name="Fujiwara A."/>
            <person name="Hosoya S."/>
            <person name="Suetake H."/>
            <person name="Naruse K."/>
            <person name="Brenner S."/>
            <person name="Suzuki Y."/>
            <person name="Venkatesh B."/>
        </authorList>
    </citation>
    <scope>NUCLEOTIDE SEQUENCE [LARGE SCALE GENOMIC DNA]</scope>
</reference>
<evidence type="ECO:0000256" key="1">
    <source>
        <dbReference type="SAM" id="MobiDB-lite"/>
    </source>
</evidence>
<organism evidence="2 3">
    <name type="scientific">Takifugu rubripes</name>
    <name type="common">Japanese pufferfish</name>
    <name type="synonym">Fugu rubripes</name>
    <dbReference type="NCBI Taxonomy" id="31033"/>
    <lineage>
        <taxon>Eukaryota</taxon>
        <taxon>Metazoa</taxon>
        <taxon>Chordata</taxon>
        <taxon>Craniata</taxon>
        <taxon>Vertebrata</taxon>
        <taxon>Euteleostomi</taxon>
        <taxon>Actinopterygii</taxon>
        <taxon>Neopterygii</taxon>
        <taxon>Teleostei</taxon>
        <taxon>Neoteleostei</taxon>
        <taxon>Acanthomorphata</taxon>
        <taxon>Eupercaria</taxon>
        <taxon>Tetraodontiformes</taxon>
        <taxon>Tetradontoidea</taxon>
        <taxon>Tetraodontidae</taxon>
        <taxon>Takifugu</taxon>
    </lineage>
</organism>
<proteinExistence type="predicted"/>
<dbReference type="Ensembl" id="ENSTRUT00000083407.1">
    <property type="protein sequence ID" value="ENSTRUP00000071100.1"/>
    <property type="gene ID" value="ENSTRUG00000031220.1"/>
</dbReference>
<protein>
    <submittedName>
        <fullName evidence="2">Uncharacterized protein</fullName>
    </submittedName>
</protein>
<keyword evidence="3" id="KW-1185">Reference proteome</keyword>
<reference evidence="2" key="2">
    <citation type="submission" date="2025-08" db="UniProtKB">
        <authorList>
            <consortium name="Ensembl"/>
        </authorList>
    </citation>
    <scope>IDENTIFICATION</scope>
</reference>
<dbReference type="Proteomes" id="UP000005226">
    <property type="component" value="Chromosome 16"/>
</dbReference>
<dbReference type="InParanoid" id="A0A674NBI4"/>
<accession>A0A674NBI4</accession>
<evidence type="ECO:0000313" key="3">
    <source>
        <dbReference type="Proteomes" id="UP000005226"/>
    </source>
</evidence>
<reference evidence="2" key="3">
    <citation type="submission" date="2025-09" db="UniProtKB">
        <authorList>
            <consortium name="Ensembl"/>
        </authorList>
    </citation>
    <scope>IDENTIFICATION</scope>
</reference>
<feature type="compositionally biased region" description="Basic and acidic residues" evidence="1">
    <location>
        <begin position="48"/>
        <end position="70"/>
    </location>
</feature>
<dbReference type="AlphaFoldDB" id="A0A674NBI4"/>
<name>A0A674NBI4_TAKRU</name>
<evidence type="ECO:0000313" key="2">
    <source>
        <dbReference type="Ensembl" id="ENSTRUP00000071100.1"/>
    </source>
</evidence>
<sequence length="78" mass="8633">MNSCEGCELFSGMSSSCMFVLVFQDSLDELEMNDYWKEVENIASSERGAGRGDGEGDGEAHEEEHQKIPEGRICLVRG</sequence>
<feature type="region of interest" description="Disordered" evidence="1">
    <location>
        <begin position="43"/>
        <end position="70"/>
    </location>
</feature>